<dbReference type="RefSeq" id="WP_076421574.1">
    <property type="nucleotide sequence ID" value="NZ_FTNM01000002.1"/>
</dbReference>
<evidence type="ECO:0000313" key="2">
    <source>
        <dbReference type="Proteomes" id="UP000185924"/>
    </source>
</evidence>
<dbReference type="AlphaFoldDB" id="A0A1N6W455"/>
<evidence type="ECO:0000313" key="1">
    <source>
        <dbReference type="EMBL" id="SIQ84830.1"/>
    </source>
</evidence>
<sequence>MASIVVIQQDHTPEINKMTEEEFDATFTYTLDMLLAAMAEESEIDPEKFFSMACVLENLRFFSPVLYGAIRIKPE</sequence>
<dbReference type="Proteomes" id="UP000185924">
    <property type="component" value="Unassembled WGS sequence"/>
</dbReference>
<dbReference type="EMBL" id="FTNM01000002">
    <property type="protein sequence ID" value="SIQ84830.1"/>
    <property type="molecule type" value="Genomic_DNA"/>
</dbReference>
<organism evidence="1 2">
    <name type="scientific">Pontibacter lucknowensis</name>
    <dbReference type="NCBI Taxonomy" id="1077936"/>
    <lineage>
        <taxon>Bacteria</taxon>
        <taxon>Pseudomonadati</taxon>
        <taxon>Bacteroidota</taxon>
        <taxon>Cytophagia</taxon>
        <taxon>Cytophagales</taxon>
        <taxon>Hymenobacteraceae</taxon>
        <taxon>Pontibacter</taxon>
    </lineage>
</organism>
<keyword evidence="2" id="KW-1185">Reference proteome</keyword>
<accession>A0A1N6W455</accession>
<reference evidence="2" key="1">
    <citation type="submission" date="2017-01" db="EMBL/GenBank/DDBJ databases">
        <authorList>
            <person name="Varghese N."/>
            <person name="Submissions S."/>
        </authorList>
    </citation>
    <scope>NUCLEOTIDE SEQUENCE [LARGE SCALE GENOMIC DNA]</scope>
    <source>
        <strain evidence="2">DM9</strain>
    </source>
</reference>
<protein>
    <submittedName>
        <fullName evidence="1">Uncharacterized protein</fullName>
    </submittedName>
</protein>
<proteinExistence type="predicted"/>
<gene>
    <name evidence="1" type="ORF">SAMN05421545_1351</name>
</gene>
<dbReference type="OrthoDB" id="853975at2"/>
<name>A0A1N6W455_9BACT</name>
<dbReference type="STRING" id="1077936.SAMN05421545_1351"/>